<proteinExistence type="predicted"/>
<organism evidence="1 2">
    <name type="scientific">Brucella haematophila</name>
    <dbReference type="NCBI Taxonomy" id="419474"/>
    <lineage>
        <taxon>Bacteria</taxon>
        <taxon>Pseudomonadati</taxon>
        <taxon>Pseudomonadota</taxon>
        <taxon>Alphaproteobacteria</taxon>
        <taxon>Hyphomicrobiales</taxon>
        <taxon>Brucellaceae</taxon>
        <taxon>Brucella/Ochrobactrum group</taxon>
        <taxon>Brucella</taxon>
    </lineage>
</organism>
<evidence type="ECO:0000313" key="1">
    <source>
        <dbReference type="EMBL" id="NKC05373.1"/>
    </source>
</evidence>
<keyword evidence="2" id="KW-1185">Reference proteome</keyword>
<sequence>MASVRFLLANEKDHRSSCHTFPVPEILKKAFFDYCFESIGKGLRFGRTLMNAISALGVFQKLNGFSFCQQGEGSLL</sequence>
<protein>
    <submittedName>
        <fullName evidence="1">Uncharacterized protein</fullName>
    </submittedName>
</protein>
<reference evidence="1 2" key="1">
    <citation type="submission" date="2020-03" db="EMBL/GenBank/DDBJ databases">
        <title>Whole genome sequencing of clinical and environmental type strains of Ochrobactrum.</title>
        <authorList>
            <person name="Dharne M."/>
        </authorList>
    </citation>
    <scope>NUCLEOTIDE SEQUENCE [LARGE SCALE GENOMIC DNA]</scope>
    <source>
        <strain evidence="1 2">CIP 109452</strain>
    </source>
</reference>
<dbReference type="Proteomes" id="UP000704467">
    <property type="component" value="Unassembled WGS sequence"/>
</dbReference>
<dbReference type="EMBL" id="JAAVLN010000005">
    <property type="protein sequence ID" value="NKC05373.1"/>
    <property type="molecule type" value="Genomic_DNA"/>
</dbReference>
<name>A0ABX1DUW7_9HYPH</name>
<comment type="caution">
    <text evidence="1">The sequence shown here is derived from an EMBL/GenBank/DDBJ whole genome shotgun (WGS) entry which is preliminary data.</text>
</comment>
<gene>
    <name evidence="1" type="ORF">HED55_26385</name>
</gene>
<accession>A0ABX1DUW7</accession>
<evidence type="ECO:0000313" key="2">
    <source>
        <dbReference type="Proteomes" id="UP000704467"/>
    </source>
</evidence>